<dbReference type="GeneID" id="114798199"/>
<dbReference type="Ensembl" id="ENSDCDT00010012172.1">
    <property type="protein sequence ID" value="ENSDCDP00010011636.1"/>
    <property type="gene ID" value="ENSDCDG00010005169.1"/>
</dbReference>
<dbReference type="PANTHER" id="PTHR34479:SF1">
    <property type="entry name" value="COILED-COIL DOMAIN-CONTAINING PROTEIN 30"/>
    <property type="match status" value="1"/>
</dbReference>
<dbReference type="Proteomes" id="UP000694580">
    <property type="component" value="Chromosome 10"/>
</dbReference>
<name>A0AAY4AW64_9TELE</name>
<accession>A0AAY4AW64</accession>
<dbReference type="AlphaFoldDB" id="A0AAY4AW64"/>
<dbReference type="Pfam" id="PF15742">
    <property type="entry name" value="DUF4686"/>
    <property type="match status" value="1"/>
</dbReference>
<proteinExistence type="predicted"/>
<reference evidence="2 3" key="1">
    <citation type="submission" date="2020-06" db="EMBL/GenBank/DDBJ databases">
        <authorList>
            <consortium name="Wellcome Sanger Institute Data Sharing"/>
        </authorList>
    </citation>
    <scope>NUCLEOTIDE SEQUENCE [LARGE SCALE GENOMIC DNA]</scope>
</reference>
<protein>
    <recommendedName>
        <fullName evidence="4">Coiled-coil domain-containing protein 30</fullName>
    </recommendedName>
</protein>
<feature type="coiled-coil region" evidence="1">
    <location>
        <begin position="722"/>
        <end position="756"/>
    </location>
</feature>
<evidence type="ECO:0000256" key="1">
    <source>
        <dbReference type="SAM" id="Coils"/>
    </source>
</evidence>
<keyword evidence="3" id="KW-1185">Reference proteome</keyword>
<dbReference type="RefSeq" id="XP_028849529.1">
    <property type="nucleotide sequence ID" value="XM_028993696.1"/>
</dbReference>
<gene>
    <name evidence="2" type="primary">ccdc30</name>
</gene>
<reference evidence="2" key="2">
    <citation type="submission" date="2025-08" db="UniProtKB">
        <authorList>
            <consortium name="Ensembl"/>
        </authorList>
    </citation>
    <scope>IDENTIFICATION</scope>
</reference>
<feature type="coiled-coil region" evidence="1">
    <location>
        <begin position="891"/>
        <end position="953"/>
    </location>
</feature>
<feature type="coiled-coil region" evidence="1">
    <location>
        <begin position="312"/>
        <end position="449"/>
    </location>
</feature>
<evidence type="ECO:0000313" key="2">
    <source>
        <dbReference type="Ensembl" id="ENSDCDP00010011636.1"/>
    </source>
</evidence>
<dbReference type="PANTHER" id="PTHR34479">
    <property type="entry name" value="COILED-COIL DOMAIN-CONTAINING PROTEIN 30"/>
    <property type="match status" value="1"/>
</dbReference>
<sequence>MESSVVVEEISQCLQNEGVPSGASPEQRQAHLWHLLEKRETELETLRTQQATEMTEVESYVEHIRNLLEERECLTAEYERDNEHLRSEVTHMKQQQETQFKELLEMLLQEGLSEISHSSPSEQVAYLLVERATMLERLETVEKKLDTQTLTGNLREVHLEGELEHTRQTLTNELRQQREEMQLAKEKMSKDLQSPGQNIWRKFFGFCKATQNIAAAHSEELLKERRERQKVERDLDEAACRLTMAHEEIRHLHISRDSSCSDGQELLRAKEHQEELVLHDCMHHLDRKKLLEMQDNGLDDSLSPPSEIQDLHKRCRSELEDKDCRLRDLQRRLQKLQLEQEELVERNEELEALLGEAQNRSRAEHECHECELEGLKRKIKTLEEEIRIKTAVSDEDHKGQPCMLKTDSGKAQEDLIESRIQVSKLQTQVDQLKSDMSCLQRDNTRLKAEIQEKISLVELKKHQVEAVEEMQQRMSQGLTQQGRKLGPVGRSQTQHGYAVPTSASAADLQQCDLNQLETLRLEVNRLHCTLDEERDLANQHQLALQTQIAEAQARAKSQDSFLEQKSEELKQLKQDLQRTQGLFSSSERELRYEREKNLDLKRHNSLLEQEKLKICAELKQAQAKVSDLEQRCTEQTAELERLQQQSRELQLQLARGQQSRKAVDSLQEELNEKRDRLITTDKKVLELQQELRNALHQLRLQEACLGESSRTEQNSRDLLNSLRSVKASLQEEQLQRKLVEQREEQLQQQLHFLRGKEAVLSRTNAELSHRSQELETRLQVSDSEQRVLREEERQSQANLHKLQEELISGQQERNRFQEELQHVMQQLDTNIRKYSEKQAVHKAKLRQAKLIFTKATTQRDRTIQKLEKSLTLVTSVCEKEKLWICTVTEENEKLLMEKRELLQQLTEAEEMGNNGLRAANNVQQRVSFLELENSQLQEQILKLTSEVGILERTVRNLEGAHSLEDLKKMHPLDCLLQTSSLKAGMSDPLGFLDAISMKMGETVDSAVSVPADVSYLNVVSTRTPGCYLEQQGSCSTDEE</sequence>
<evidence type="ECO:0000313" key="3">
    <source>
        <dbReference type="Proteomes" id="UP000694580"/>
    </source>
</evidence>
<organism evidence="2 3">
    <name type="scientific">Denticeps clupeoides</name>
    <name type="common">denticle herring</name>
    <dbReference type="NCBI Taxonomy" id="299321"/>
    <lineage>
        <taxon>Eukaryota</taxon>
        <taxon>Metazoa</taxon>
        <taxon>Chordata</taxon>
        <taxon>Craniata</taxon>
        <taxon>Vertebrata</taxon>
        <taxon>Euteleostomi</taxon>
        <taxon>Actinopterygii</taxon>
        <taxon>Neopterygii</taxon>
        <taxon>Teleostei</taxon>
        <taxon>Clupei</taxon>
        <taxon>Clupeiformes</taxon>
        <taxon>Denticipitoidei</taxon>
        <taxon>Denticipitidae</taxon>
        <taxon>Denticeps</taxon>
    </lineage>
</organism>
<dbReference type="InterPro" id="IPR031476">
    <property type="entry name" value="DUF4686"/>
</dbReference>
<feature type="coiled-coil region" evidence="1">
    <location>
        <begin position="785"/>
        <end position="837"/>
    </location>
</feature>
<feature type="coiled-coil region" evidence="1">
    <location>
        <begin position="160"/>
        <end position="248"/>
    </location>
</feature>
<feature type="coiled-coil region" evidence="1">
    <location>
        <begin position="516"/>
        <end position="690"/>
    </location>
</feature>
<dbReference type="GeneTree" id="ENSGT00940000165031"/>
<dbReference type="InterPro" id="IPR052825">
    <property type="entry name" value="CCD-Prefoldin_beta-like"/>
</dbReference>
<feature type="coiled-coil region" evidence="1">
    <location>
        <begin position="57"/>
        <end position="95"/>
    </location>
</feature>
<evidence type="ECO:0008006" key="4">
    <source>
        <dbReference type="Google" id="ProtNLM"/>
    </source>
</evidence>
<reference evidence="2" key="3">
    <citation type="submission" date="2025-09" db="UniProtKB">
        <authorList>
            <consortium name="Ensembl"/>
        </authorList>
    </citation>
    <scope>IDENTIFICATION</scope>
</reference>
<keyword evidence="1" id="KW-0175">Coiled coil</keyword>